<dbReference type="Pfam" id="PF07110">
    <property type="entry name" value="EthD"/>
    <property type="match status" value="1"/>
</dbReference>
<dbReference type="AlphaFoldDB" id="A0A6G9XTP1"/>
<protein>
    <submittedName>
        <fullName evidence="2">EthD family reductase</fullName>
    </submittedName>
</protein>
<dbReference type="RefSeq" id="WP_167463385.1">
    <property type="nucleotide sequence ID" value="NZ_CP046171.1"/>
</dbReference>
<proteinExistence type="predicted"/>
<dbReference type="Proteomes" id="UP000501705">
    <property type="component" value="Chromosome"/>
</dbReference>
<reference evidence="2 3" key="1">
    <citation type="journal article" date="2019" name="ACS Chem. Biol.">
        <title>Identification and Mobilization of a Cryptic Antibiotic Biosynthesis Gene Locus from a Human-Pathogenic Nocardia Isolate.</title>
        <authorList>
            <person name="Herisse M."/>
            <person name="Ishida K."/>
            <person name="Porter J.L."/>
            <person name="Howden B."/>
            <person name="Hertweck C."/>
            <person name="Stinear T.P."/>
            <person name="Pidot S.J."/>
        </authorList>
    </citation>
    <scope>NUCLEOTIDE SEQUENCE [LARGE SCALE GENOMIC DNA]</scope>
    <source>
        <strain evidence="2 3">AUSMDU00024985</strain>
    </source>
</reference>
<dbReference type="Gene3D" id="3.30.70.100">
    <property type="match status" value="1"/>
</dbReference>
<dbReference type="GO" id="GO:0016491">
    <property type="term" value="F:oxidoreductase activity"/>
    <property type="evidence" value="ECO:0007669"/>
    <property type="project" value="InterPro"/>
</dbReference>
<evidence type="ECO:0000313" key="3">
    <source>
        <dbReference type="Proteomes" id="UP000501705"/>
    </source>
</evidence>
<dbReference type="SUPFAM" id="SSF54909">
    <property type="entry name" value="Dimeric alpha+beta barrel"/>
    <property type="match status" value="1"/>
</dbReference>
<evidence type="ECO:0000313" key="2">
    <source>
        <dbReference type="EMBL" id="QIS04267.1"/>
    </source>
</evidence>
<organism evidence="2 3">
    <name type="scientific">Nocardia brasiliensis</name>
    <dbReference type="NCBI Taxonomy" id="37326"/>
    <lineage>
        <taxon>Bacteria</taxon>
        <taxon>Bacillati</taxon>
        <taxon>Actinomycetota</taxon>
        <taxon>Actinomycetes</taxon>
        <taxon>Mycobacteriales</taxon>
        <taxon>Nocardiaceae</taxon>
        <taxon>Nocardia</taxon>
    </lineage>
</organism>
<name>A0A6G9XTP1_NOCBR</name>
<gene>
    <name evidence="2" type="ORF">F5X71_19745</name>
</gene>
<dbReference type="NCBIfam" id="TIGR02118">
    <property type="entry name" value="EthD family reductase"/>
    <property type="match status" value="1"/>
</dbReference>
<dbReference type="PANTHER" id="PTHR40260:SF2">
    <property type="entry name" value="BLR8190 PROTEIN"/>
    <property type="match status" value="1"/>
</dbReference>
<dbReference type="InterPro" id="IPR009799">
    <property type="entry name" value="EthD_dom"/>
</dbReference>
<feature type="domain" description="EthD" evidence="1">
    <location>
        <begin position="10"/>
        <end position="88"/>
    </location>
</feature>
<dbReference type="EMBL" id="CP046171">
    <property type="protein sequence ID" value="QIS04267.1"/>
    <property type="molecule type" value="Genomic_DNA"/>
</dbReference>
<evidence type="ECO:0000259" key="1">
    <source>
        <dbReference type="Pfam" id="PF07110"/>
    </source>
</evidence>
<dbReference type="PANTHER" id="PTHR40260">
    <property type="entry name" value="BLR8190 PROTEIN"/>
    <property type="match status" value="1"/>
</dbReference>
<dbReference type="InterPro" id="IPR011008">
    <property type="entry name" value="Dimeric_a/b-barrel"/>
</dbReference>
<accession>A0A6G9XTP1</accession>
<sequence length="108" mass="11544">MYRLTVLYPPPADTDHFRSYYLSTHLPLTAKLPGLQSMRYSLDVAAVDGASPYFAIWEAEFDSVEAMGAAIASPQGQAVVADVANYATGGAQIIHYPVTAAEPARPVA</sequence>